<reference evidence="2" key="1">
    <citation type="journal article" date="2020" name="mSystems">
        <title>Genome- and Community-Level Interaction Insights into Carbon Utilization and Element Cycling Functions of Hydrothermarchaeota in Hydrothermal Sediment.</title>
        <authorList>
            <person name="Zhou Z."/>
            <person name="Liu Y."/>
            <person name="Xu W."/>
            <person name="Pan J."/>
            <person name="Luo Z.H."/>
            <person name="Li M."/>
        </authorList>
    </citation>
    <scope>NUCLEOTIDE SEQUENCE [LARGE SCALE GENOMIC DNA]</scope>
    <source>
        <strain evidence="2">HyVt-460</strain>
    </source>
</reference>
<sequence>MEVSPMRFLFAILFSISLFLSCGREKPADIEARVVEARALVREFGGTLKPILVSHFKQDGPVAAIEVCSKSAPEIAQNISNKSGWDVKRVSHKPRNGQSGRADEWELGVLQRFIDARKAGADVDTLEHYEVLSMEDGSRIFRYMKPQKTLKLCTACHGTSIDPAVSAKLLERYPNDVARGFKEGDVRGAFSLKMRLN</sequence>
<dbReference type="PROSITE" id="PS51257">
    <property type="entry name" value="PROKAR_LIPOPROTEIN"/>
    <property type="match status" value="1"/>
</dbReference>
<gene>
    <name evidence="2" type="ORF">ENJ15_01735</name>
</gene>
<proteinExistence type="predicted"/>
<dbReference type="InterPro" id="IPR021796">
    <property type="entry name" value="Tll0287-like_dom"/>
</dbReference>
<accession>A0A7V5VEF6</accession>
<dbReference type="Pfam" id="PF11845">
    <property type="entry name" value="Tll0287-like"/>
    <property type="match status" value="1"/>
</dbReference>
<organism evidence="2">
    <name type="scientific">Caldithrix abyssi</name>
    <dbReference type="NCBI Taxonomy" id="187145"/>
    <lineage>
        <taxon>Bacteria</taxon>
        <taxon>Pseudomonadati</taxon>
        <taxon>Calditrichota</taxon>
        <taxon>Calditrichia</taxon>
        <taxon>Calditrichales</taxon>
        <taxon>Calditrichaceae</taxon>
        <taxon>Caldithrix</taxon>
    </lineage>
</organism>
<comment type="caution">
    <text evidence="2">The sequence shown here is derived from an EMBL/GenBank/DDBJ whole genome shotgun (WGS) entry which is preliminary data.</text>
</comment>
<protein>
    <submittedName>
        <fullName evidence="2">DUF3365 domain-containing protein</fullName>
    </submittedName>
</protein>
<feature type="domain" description="Tll0287-like" evidence="1">
    <location>
        <begin position="48"/>
        <end position="193"/>
    </location>
</feature>
<name>A0A7V5VEF6_CALAY</name>
<dbReference type="Proteomes" id="UP000885771">
    <property type="component" value="Unassembled WGS sequence"/>
</dbReference>
<dbReference type="AlphaFoldDB" id="A0A7V5VEF6"/>
<evidence type="ECO:0000259" key="1">
    <source>
        <dbReference type="Pfam" id="PF11845"/>
    </source>
</evidence>
<dbReference type="EMBL" id="DRLI01000066">
    <property type="protein sequence ID" value="HHM01705.1"/>
    <property type="molecule type" value="Genomic_DNA"/>
</dbReference>
<evidence type="ECO:0000313" key="2">
    <source>
        <dbReference type="EMBL" id="HHM01705.1"/>
    </source>
</evidence>